<reference evidence="6" key="1">
    <citation type="journal article" date="2019" name="Int. J. Syst. Evol. Microbiol.">
        <title>The Global Catalogue of Microorganisms (GCM) 10K type strain sequencing project: providing services to taxonomists for standard genome sequencing and annotation.</title>
        <authorList>
            <consortium name="The Broad Institute Genomics Platform"/>
            <consortium name="The Broad Institute Genome Sequencing Center for Infectious Disease"/>
            <person name="Wu L."/>
            <person name="Ma J."/>
        </authorList>
    </citation>
    <scope>NUCLEOTIDE SEQUENCE [LARGE SCALE GENOMIC DNA]</scope>
    <source>
        <strain evidence="6">KCTC 42964</strain>
    </source>
</reference>
<dbReference type="InterPro" id="IPR050624">
    <property type="entry name" value="HTH-type_Tx_Regulator"/>
</dbReference>
<gene>
    <name evidence="5" type="ORF">ACFOGJ_11085</name>
</gene>
<evidence type="ECO:0000256" key="2">
    <source>
        <dbReference type="PROSITE-ProRule" id="PRU00335"/>
    </source>
</evidence>
<dbReference type="RefSeq" id="WP_379900243.1">
    <property type="nucleotide sequence ID" value="NZ_JBHRTR010000025.1"/>
</dbReference>
<dbReference type="PRINTS" id="PR00455">
    <property type="entry name" value="HTHTETR"/>
</dbReference>
<comment type="caution">
    <text evidence="5">The sequence shown here is derived from an EMBL/GenBank/DDBJ whole genome shotgun (WGS) entry which is preliminary data.</text>
</comment>
<evidence type="ECO:0000313" key="6">
    <source>
        <dbReference type="Proteomes" id="UP001595528"/>
    </source>
</evidence>
<evidence type="ECO:0000313" key="5">
    <source>
        <dbReference type="EMBL" id="MFC3227779.1"/>
    </source>
</evidence>
<keyword evidence="1 2" id="KW-0238">DNA-binding</keyword>
<dbReference type="Gene3D" id="1.10.357.10">
    <property type="entry name" value="Tetracycline Repressor, domain 2"/>
    <property type="match status" value="1"/>
</dbReference>
<evidence type="ECO:0000256" key="1">
    <source>
        <dbReference type="ARBA" id="ARBA00023125"/>
    </source>
</evidence>
<accession>A0ABV7KZP8</accession>
<evidence type="ECO:0000256" key="3">
    <source>
        <dbReference type="SAM" id="MobiDB-lite"/>
    </source>
</evidence>
<sequence length="226" mass="25393">MKKPRLTRAQKAVENRRRLMRAAAEVVGEHGYGDASISRIVERAGLAHGTFYLYFESRQDLFDQLLPEVGQEALAFIRDQVGEPEDFLTMEERGMRAFFDYVARNPSYFRIFTEAQAASPIAYERYTANRTGRFLDSITAAWRNGEVQGYSERELGVLTQIMLAARTYLYHQYGEGGDGSAKVPDWVISAYMRFVSRGIGAAAEKVPAAEGDTAARPRTRRTVAGD</sequence>
<evidence type="ECO:0000259" key="4">
    <source>
        <dbReference type="PROSITE" id="PS50977"/>
    </source>
</evidence>
<name>A0ABV7KZP8_9PROT</name>
<protein>
    <submittedName>
        <fullName evidence="5">TetR/AcrR family transcriptional regulator</fullName>
    </submittedName>
</protein>
<dbReference type="PANTHER" id="PTHR43479:SF11">
    <property type="entry name" value="ACREF_ENVCD OPERON REPRESSOR-RELATED"/>
    <property type="match status" value="1"/>
</dbReference>
<feature type="DNA-binding region" description="H-T-H motif" evidence="2">
    <location>
        <begin position="36"/>
        <end position="55"/>
    </location>
</feature>
<dbReference type="SUPFAM" id="SSF46689">
    <property type="entry name" value="Homeodomain-like"/>
    <property type="match status" value="1"/>
</dbReference>
<keyword evidence="6" id="KW-1185">Reference proteome</keyword>
<proteinExistence type="predicted"/>
<dbReference type="PANTHER" id="PTHR43479">
    <property type="entry name" value="ACREF/ENVCD OPERON REPRESSOR-RELATED"/>
    <property type="match status" value="1"/>
</dbReference>
<dbReference type="InterPro" id="IPR009057">
    <property type="entry name" value="Homeodomain-like_sf"/>
</dbReference>
<feature type="compositionally biased region" description="Basic residues" evidence="3">
    <location>
        <begin position="217"/>
        <end position="226"/>
    </location>
</feature>
<dbReference type="Proteomes" id="UP001595528">
    <property type="component" value="Unassembled WGS sequence"/>
</dbReference>
<organism evidence="5 6">
    <name type="scientific">Marinibaculum pumilum</name>
    <dbReference type="NCBI Taxonomy" id="1766165"/>
    <lineage>
        <taxon>Bacteria</taxon>
        <taxon>Pseudomonadati</taxon>
        <taxon>Pseudomonadota</taxon>
        <taxon>Alphaproteobacteria</taxon>
        <taxon>Rhodospirillales</taxon>
        <taxon>Rhodospirillaceae</taxon>
        <taxon>Marinibaculum</taxon>
    </lineage>
</organism>
<dbReference type="Pfam" id="PF00440">
    <property type="entry name" value="TetR_N"/>
    <property type="match status" value="1"/>
</dbReference>
<dbReference type="PROSITE" id="PS50977">
    <property type="entry name" value="HTH_TETR_2"/>
    <property type="match status" value="1"/>
</dbReference>
<feature type="region of interest" description="Disordered" evidence="3">
    <location>
        <begin position="206"/>
        <end position="226"/>
    </location>
</feature>
<dbReference type="Gene3D" id="1.10.10.60">
    <property type="entry name" value="Homeodomain-like"/>
    <property type="match status" value="1"/>
</dbReference>
<dbReference type="InterPro" id="IPR001647">
    <property type="entry name" value="HTH_TetR"/>
</dbReference>
<feature type="domain" description="HTH tetR-type" evidence="4">
    <location>
        <begin position="13"/>
        <end position="73"/>
    </location>
</feature>
<dbReference type="EMBL" id="JBHRTR010000025">
    <property type="protein sequence ID" value="MFC3227779.1"/>
    <property type="molecule type" value="Genomic_DNA"/>
</dbReference>